<feature type="domain" description="CRISPR-associated protein Cas6 C-terminal" evidence="5">
    <location>
        <begin position="126"/>
        <end position="241"/>
    </location>
</feature>
<dbReference type="InterPro" id="IPR019267">
    <property type="entry name" value="CRISPR-assoc_Cas6_C"/>
</dbReference>
<gene>
    <name evidence="6" type="ORF">SAMN04487772_10649</name>
</gene>
<dbReference type="Gene3D" id="3.30.70.1900">
    <property type="match status" value="1"/>
</dbReference>
<dbReference type="NCBIfam" id="TIGR01877">
    <property type="entry name" value="cas_cas6"/>
    <property type="match status" value="1"/>
</dbReference>
<evidence type="ECO:0000256" key="1">
    <source>
        <dbReference type="ARBA" id="ARBA00022722"/>
    </source>
</evidence>
<dbReference type="Pfam" id="PF10040">
    <property type="entry name" value="CRISPR_Cas6"/>
    <property type="match status" value="1"/>
</dbReference>
<dbReference type="AlphaFoldDB" id="A0A1I0AV45"/>
<dbReference type="OrthoDB" id="425607at2"/>
<accession>A0A1I0AV45</accession>
<name>A0A1I0AV45_9FIRM</name>
<evidence type="ECO:0000256" key="4">
    <source>
        <dbReference type="ARBA" id="ARBA00023118"/>
    </source>
</evidence>
<dbReference type="STRING" id="29364.SAMN04487772_10649"/>
<dbReference type="Proteomes" id="UP000199800">
    <property type="component" value="Unassembled WGS sequence"/>
</dbReference>
<dbReference type="InterPro" id="IPR010156">
    <property type="entry name" value="CRISPR-assoc_prot_Cas6"/>
</dbReference>
<protein>
    <submittedName>
        <fullName evidence="6">CRISPR-associated endoribonuclease Cas6</fullName>
    </submittedName>
</protein>
<keyword evidence="2" id="KW-0255">Endonuclease</keyword>
<evidence type="ECO:0000259" key="5">
    <source>
        <dbReference type="Pfam" id="PF10040"/>
    </source>
</evidence>
<dbReference type="GO" id="GO:0004519">
    <property type="term" value="F:endonuclease activity"/>
    <property type="evidence" value="ECO:0007669"/>
    <property type="project" value="UniProtKB-KW"/>
</dbReference>
<evidence type="ECO:0000313" key="6">
    <source>
        <dbReference type="EMBL" id="SES98245.1"/>
    </source>
</evidence>
<reference evidence="6 7" key="1">
    <citation type="submission" date="2016-10" db="EMBL/GenBank/DDBJ databases">
        <authorList>
            <person name="de Groot N.N."/>
        </authorList>
    </citation>
    <scope>NUCLEOTIDE SEQUENCE [LARGE SCALE GENOMIC DNA]</scope>
    <source>
        <strain evidence="6 7">DSM 1801</strain>
    </source>
</reference>
<dbReference type="GO" id="GO:0051607">
    <property type="term" value="P:defense response to virus"/>
    <property type="evidence" value="ECO:0007669"/>
    <property type="project" value="UniProtKB-KW"/>
</dbReference>
<organism evidence="6 7">
    <name type="scientific">[Clostridium] polysaccharolyticum</name>
    <dbReference type="NCBI Taxonomy" id="29364"/>
    <lineage>
        <taxon>Bacteria</taxon>
        <taxon>Bacillati</taxon>
        <taxon>Bacillota</taxon>
        <taxon>Clostridia</taxon>
        <taxon>Lachnospirales</taxon>
        <taxon>Lachnospiraceae</taxon>
    </lineage>
</organism>
<sequence length="252" mass="29084">MLSRLQINLEKPKQSKINVNISSLLQGVLMEQISYEYATELHNGGRQPYSHFVQINQEEIIWTIQTLNQRAFDQILVPMLSSQVQTIYLRHKDLELNILDKKLEQTTYDQLRKDRYFTDGSRNQKIQFLSPTAFKSQGEYIFYPSVHFLFQSLMMKYDACSDDAGLFGQDIMEHFEQNIKIVRYKLRSYSFQLEGTKIPAFLGEIDIRINGAQALVNLADYLLAFGQYSGVGIKCGIGMGGIRVGEDRRKES</sequence>
<evidence type="ECO:0000313" key="7">
    <source>
        <dbReference type="Proteomes" id="UP000199800"/>
    </source>
</evidence>
<dbReference type="CDD" id="cd21141">
    <property type="entry name" value="Cas6_III-like"/>
    <property type="match status" value="1"/>
</dbReference>
<proteinExistence type="predicted"/>
<dbReference type="GO" id="GO:0016788">
    <property type="term" value="F:hydrolase activity, acting on ester bonds"/>
    <property type="evidence" value="ECO:0007669"/>
    <property type="project" value="InterPro"/>
</dbReference>
<evidence type="ECO:0000256" key="3">
    <source>
        <dbReference type="ARBA" id="ARBA00022801"/>
    </source>
</evidence>
<dbReference type="RefSeq" id="WP_092477244.1">
    <property type="nucleotide sequence ID" value="NZ_FOHN01000006.1"/>
</dbReference>
<keyword evidence="3" id="KW-0378">Hydrolase</keyword>
<keyword evidence="4" id="KW-0051">Antiviral defense</keyword>
<keyword evidence="7" id="KW-1185">Reference proteome</keyword>
<evidence type="ECO:0000256" key="2">
    <source>
        <dbReference type="ARBA" id="ARBA00022759"/>
    </source>
</evidence>
<dbReference type="EMBL" id="FOHN01000006">
    <property type="protein sequence ID" value="SES98245.1"/>
    <property type="molecule type" value="Genomic_DNA"/>
</dbReference>
<keyword evidence="1" id="KW-0540">Nuclease</keyword>